<evidence type="ECO:0000313" key="4">
    <source>
        <dbReference type="Proteomes" id="UP000236728"/>
    </source>
</evidence>
<dbReference type="OrthoDB" id="120429at2"/>
<feature type="region of interest" description="Disordered" evidence="1">
    <location>
        <begin position="171"/>
        <end position="276"/>
    </location>
</feature>
<dbReference type="Pfam" id="PF13103">
    <property type="entry name" value="TonB_2"/>
    <property type="match status" value="1"/>
</dbReference>
<feature type="compositionally biased region" description="Gly residues" evidence="1">
    <location>
        <begin position="257"/>
        <end position="272"/>
    </location>
</feature>
<keyword evidence="2" id="KW-0812">Transmembrane</keyword>
<evidence type="ECO:0000256" key="1">
    <source>
        <dbReference type="SAM" id="MobiDB-lite"/>
    </source>
</evidence>
<dbReference type="Proteomes" id="UP000236728">
    <property type="component" value="Unassembled WGS sequence"/>
</dbReference>
<dbReference type="AlphaFoldDB" id="A0A1H6A4P7"/>
<accession>A0A1H6A4P7</accession>
<dbReference type="Gene3D" id="3.30.1150.10">
    <property type="match status" value="1"/>
</dbReference>
<dbReference type="RefSeq" id="WP_103933790.1">
    <property type="nucleotide sequence ID" value="NZ_FNVA01000005.1"/>
</dbReference>
<reference evidence="3 4" key="1">
    <citation type="submission" date="2016-10" db="EMBL/GenBank/DDBJ databases">
        <authorList>
            <person name="de Groot N.N."/>
        </authorList>
    </citation>
    <scope>NUCLEOTIDE SEQUENCE [LARGE SCALE GENOMIC DNA]</scope>
    <source>
        <strain evidence="3 4">DSM 22489</strain>
    </source>
</reference>
<feature type="region of interest" description="Disordered" evidence="1">
    <location>
        <begin position="1"/>
        <end position="62"/>
    </location>
</feature>
<feature type="transmembrane region" description="Helical" evidence="2">
    <location>
        <begin position="100"/>
        <end position="117"/>
    </location>
</feature>
<keyword evidence="2" id="KW-1133">Transmembrane helix</keyword>
<proteinExistence type="predicted"/>
<feature type="compositionally biased region" description="Pro residues" evidence="1">
    <location>
        <begin position="173"/>
        <end position="203"/>
    </location>
</feature>
<feature type="compositionally biased region" description="Polar residues" evidence="1">
    <location>
        <begin position="228"/>
        <end position="242"/>
    </location>
</feature>
<evidence type="ECO:0000256" key="2">
    <source>
        <dbReference type="SAM" id="Phobius"/>
    </source>
</evidence>
<protein>
    <submittedName>
        <fullName evidence="3">TonB C terminal</fullName>
    </submittedName>
</protein>
<dbReference type="SUPFAM" id="SSF74653">
    <property type="entry name" value="TolA/TonB C-terminal domain"/>
    <property type="match status" value="1"/>
</dbReference>
<keyword evidence="2" id="KW-0472">Membrane</keyword>
<dbReference type="EMBL" id="FNVA01000005">
    <property type="protein sequence ID" value="SEG43332.1"/>
    <property type="molecule type" value="Genomic_DNA"/>
</dbReference>
<feature type="compositionally biased region" description="Polar residues" evidence="1">
    <location>
        <begin position="7"/>
        <end position="19"/>
    </location>
</feature>
<sequence>MPPITPTDPNRIQSDTTPQGGPDGATESGGQNDANEHGEVRPSSSKQPVTFIPHAPDGSVPSRPVIVRSARYGDLEAQELLHLLDTIEDERARGRFRESIYISLFIWVVILWVLFYGPKYLWHAPQLVSPAAALHDKELTILNAPRLPHPAPKLPEKALDNKTLEKLRAMNPKPAPEAPRPAAETPPPPTTTPIPPTTPPSLPTPVTATPVTPRTTSPIVADAPQPQPSTHPSFNTPSTSDAMRNLAGDVARNPNAIGGGGGRRGGSGGPLNMGGVEVLSPNPNNVDLGPYLRKIMADVYRNWYPLIPEEAQPPISKQGEALIRFTINPDGSITAMHLDGSTHDDAINRSCWGSITSEGQFPELPKNWKGPLELRFHYLVNKQP</sequence>
<gene>
    <name evidence="3" type="ORF">SAMN05421819_2908</name>
</gene>
<evidence type="ECO:0000313" key="3">
    <source>
        <dbReference type="EMBL" id="SEG43332.1"/>
    </source>
</evidence>
<keyword evidence="4" id="KW-1185">Reference proteome</keyword>
<feature type="compositionally biased region" description="Low complexity" evidence="1">
    <location>
        <begin position="204"/>
        <end position="218"/>
    </location>
</feature>
<name>A0A1H6A4P7_9BACT</name>
<organism evidence="3 4">
    <name type="scientific">Bryocella elongata</name>
    <dbReference type="NCBI Taxonomy" id="863522"/>
    <lineage>
        <taxon>Bacteria</taxon>
        <taxon>Pseudomonadati</taxon>
        <taxon>Acidobacteriota</taxon>
        <taxon>Terriglobia</taxon>
        <taxon>Terriglobales</taxon>
        <taxon>Acidobacteriaceae</taxon>
        <taxon>Bryocella</taxon>
    </lineage>
</organism>